<organism evidence="2 3">
    <name type="scientific">Beijerinckia indica subsp. indica (strain ATCC 9039 / DSM 1715 / NCIMB 8712)</name>
    <dbReference type="NCBI Taxonomy" id="395963"/>
    <lineage>
        <taxon>Bacteria</taxon>
        <taxon>Pseudomonadati</taxon>
        <taxon>Pseudomonadota</taxon>
        <taxon>Alphaproteobacteria</taxon>
        <taxon>Hyphomicrobiales</taxon>
        <taxon>Beijerinckiaceae</taxon>
        <taxon>Beijerinckia</taxon>
    </lineage>
</organism>
<dbReference type="KEGG" id="bid:Bind_0271"/>
<dbReference type="RefSeq" id="WP_012383284.1">
    <property type="nucleotide sequence ID" value="NC_010581.1"/>
</dbReference>
<reference evidence="2 3" key="2">
    <citation type="journal article" date="2010" name="J. Bacteriol.">
        <title>Complete genome sequence of Beijerinckia indica subsp. indica.</title>
        <authorList>
            <person name="Tamas I."/>
            <person name="Dedysh S.N."/>
            <person name="Liesack W."/>
            <person name="Stott M.B."/>
            <person name="Alam M."/>
            <person name="Murrell J.C."/>
            <person name="Dunfield P.F."/>
        </authorList>
    </citation>
    <scope>NUCLEOTIDE SEQUENCE [LARGE SCALE GENOMIC DNA]</scope>
    <source>
        <strain evidence="3">ATCC 9039 / DSM 1715 / NCIMB 8712</strain>
    </source>
</reference>
<dbReference type="PRINTS" id="PR01217">
    <property type="entry name" value="PRICHEXTENSN"/>
</dbReference>
<feature type="compositionally biased region" description="Basic and acidic residues" evidence="1">
    <location>
        <begin position="268"/>
        <end position="277"/>
    </location>
</feature>
<protein>
    <submittedName>
        <fullName evidence="2">TolA protein</fullName>
    </submittedName>
</protein>
<evidence type="ECO:0000256" key="1">
    <source>
        <dbReference type="SAM" id="MobiDB-lite"/>
    </source>
</evidence>
<feature type="compositionally biased region" description="Pro residues" evidence="1">
    <location>
        <begin position="183"/>
        <end position="203"/>
    </location>
</feature>
<dbReference type="STRING" id="395963.Bind_0271"/>
<dbReference type="eggNOG" id="COG3170">
    <property type="taxonomic scope" value="Bacteria"/>
</dbReference>
<evidence type="ECO:0000313" key="3">
    <source>
        <dbReference type="Proteomes" id="UP000001695"/>
    </source>
</evidence>
<evidence type="ECO:0000313" key="2">
    <source>
        <dbReference type="EMBL" id="ACB93926.1"/>
    </source>
</evidence>
<dbReference type="Gene3D" id="3.30.1150.10">
    <property type="match status" value="1"/>
</dbReference>
<feature type="compositionally biased region" description="Basic and acidic residues" evidence="1">
    <location>
        <begin position="107"/>
        <end position="117"/>
    </location>
</feature>
<feature type="region of interest" description="Disordered" evidence="1">
    <location>
        <begin position="97"/>
        <end position="293"/>
    </location>
</feature>
<gene>
    <name evidence="2" type="ordered locus">Bind_0271</name>
</gene>
<accession>B2ICN9</accession>
<dbReference type="AlphaFoldDB" id="B2ICN9"/>
<keyword evidence="3" id="KW-1185">Reference proteome</keyword>
<dbReference type="HOGENOM" id="CLU_066414_0_0_5"/>
<feature type="compositionally biased region" description="Basic and acidic residues" evidence="1">
    <location>
        <begin position="216"/>
        <end position="245"/>
    </location>
</feature>
<dbReference type="EMBL" id="CP001016">
    <property type="protein sequence ID" value="ACB93926.1"/>
    <property type="molecule type" value="Genomic_DNA"/>
</dbReference>
<reference evidence="3" key="1">
    <citation type="submission" date="2008-03" db="EMBL/GenBank/DDBJ databases">
        <title>Complete sequence of chromosome of Beijerinckia indica subsp. indica ATCC 9039.</title>
        <authorList>
            <consortium name="US DOE Joint Genome Institute"/>
            <person name="Copeland A."/>
            <person name="Lucas S."/>
            <person name="Lapidus A."/>
            <person name="Glavina del Rio T."/>
            <person name="Dalin E."/>
            <person name="Tice H."/>
            <person name="Bruce D."/>
            <person name="Goodwin L."/>
            <person name="Pitluck S."/>
            <person name="LaButti K."/>
            <person name="Schmutz J."/>
            <person name="Larimer F."/>
            <person name="Land M."/>
            <person name="Hauser L."/>
            <person name="Kyrpides N."/>
            <person name="Mikhailova N."/>
            <person name="Dunfield P.F."/>
            <person name="Dedysh S.N."/>
            <person name="Liesack W."/>
            <person name="Saw J.H."/>
            <person name="Alam M."/>
            <person name="Chen Y."/>
            <person name="Murrell J.C."/>
            <person name="Richardson P."/>
        </authorList>
    </citation>
    <scope>NUCLEOTIDE SEQUENCE [LARGE SCALE GENOMIC DNA]</scope>
    <source>
        <strain evidence="3">ATCC 9039 / DSM 1715 / NCIMB 8712</strain>
    </source>
</reference>
<proteinExistence type="predicted"/>
<sequence>MRLHALHHPGENFDDADDWDRQETGASAASLVSMIRQSISKKLNDNPGFGVSLTAHAALLLAFVISFSSTPQFPEAVESIPVDMVTTQDLNQIMKGEKTAKTVQSSHRAERVSDLAELHPQPPLAEAKKDVMPPPRPGKPQPDPGESEKPQEAQRETPTPPKPPERPAQTPPPRPAQEAKLEPPTPPAKPQPPQKAEPKPQPVSPEAAEPLPAPRPKAETKPKPEPKSESKPEDKPKPHEAKPNETKPTPKFAPDAVAKLLEQTPAKTETKKAEAKPAQRPKSGSEAATEPSKFNAADISKLLSAEAPQHKASTGKTVQQTASLGLPNANAAKMSPSMWDRLDSILQDQYKQCWSFIGLNKQKYVPEIHVQYAEDGSLIGQPSLLNPPSDPQLRGLADSAMRAVRRCNPLKIPAQYQPYYDQWKGRIVRFDPEEML</sequence>
<feature type="compositionally biased region" description="Pro residues" evidence="1">
    <location>
        <begin position="132"/>
        <end position="143"/>
    </location>
</feature>
<name>B2ICN9_BEII9</name>
<dbReference type="Proteomes" id="UP000001695">
    <property type="component" value="Chromosome"/>
</dbReference>
<feature type="compositionally biased region" description="Basic and acidic residues" evidence="1">
    <location>
        <begin position="146"/>
        <end position="155"/>
    </location>
</feature>